<feature type="compositionally biased region" description="Basic and acidic residues" evidence="8">
    <location>
        <begin position="608"/>
        <end position="631"/>
    </location>
</feature>
<dbReference type="EMBL" id="WJQU01000001">
    <property type="protein sequence ID" value="KAJ6645462.1"/>
    <property type="molecule type" value="Genomic_DNA"/>
</dbReference>
<dbReference type="InterPro" id="IPR001214">
    <property type="entry name" value="SET_dom"/>
</dbReference>
<dbReference type="PROSITE" id="PS50280">
    <property type="entry name" value="SET"/>
    <property type="match status" value="1"/>
</dbReference>
<feature type="compositionally biased region" description="Low complexity" evidence="8">
    <location>
        <begin position="425"/>
        <end position="444"/>
    </location>
</feature>
<feature type="compositionally biased region" description="Basic and acidic residues" evidence="8">
    <location>
        <begin position="713"/>
        <end position="734"/>
    </location>
</feature>
<evidence type="ECO:0000256" key="4">
    <source>
        <dbReference type="ARBA" id="ARBA00022603"/>
    </source>
</evidence>
<evidence type="ECO:0000256" key="5">
    <source>
        <dbReference type="ARBA" id="ARBA00022679"/>
    </source>
</evidence>
<dbReference type="PANTHER" id="PTHR46711:SF1">
    <property type="entry name" value="HISTONE-LYSINE N-METHYLTRANSFERASE SETD2"/>
    <property type="match status" value="1"/>
</dbReference>
<keyword evidence="4" id="KW-0489">Methyltransferase</keyword>
<comment type="subcellular location">
    <subcellularLocation>
        <location evidence="2">Chromosome</location>
    </subcellularLocation>
    <subcellularLocation>
        <location evidence="1">Nucleus</location>
    </subcellularLocation>
</comment>
<feature type="compositionally biased region" description="Basic and acidic residues" evidence="8">
    <location>
        <begin position="980"/>
        <end position="991"/>
    </location>
</feature>
<evidence type="ECO:0000259" key="10">
    <source>
        <dbReference type="PROSITE" id="PS50868"/>
    </source>
</evidence>
<accession>A0A9Q0N8U7</accession>
<feature type="domain" description="AWS" evidence="11">
    <location>
        <begin position="1184"/>
        <end position="1237"/>
    </location>
</feature>
<feature type="compositionally biased region" description="Polar residues" evidence="8">
    <location>
        <begin position="1005"/>
        <end position="1029"/>
    </location>
</feature>
<feature type="compositionally biased region" description="Basic and acidic residues" evidence="8">
    <location>
        <begin position="750"/>
        <end position="798"/>
    </location>
</feature>
<dbReference type="PROSITE" id="PS51215">
    <property type="entry name" value="AWS"/>
    <property type="match status" value="1"/>
</dbReference>
<feature type="compositionally biased region" description="Polar residues" evidence="8">
    <location>
        <begin position="1"/>
        <end position="27"/>
    </location>
</feature>
<keyword evidence="6" id="KW-0949">S-adenosyl-L-methionine</keyword>
<evidence type="ECO:0000259" key="11">
    <source>
        <dbReference type="PROSITE" id="PS51215"/>
    </source>
</evidence>
<evidence type="ECO:0000256" key="6">
    <source>
        <dbReference type="ARBA" id="ARBA00022691"/>
    </source>
</evidence>
<feature type="compositionally biased region" description="Basic and acidic residues" evidence="8">
    <location>
        <begin position="40"/>
        <end position="61"/>
    </location>
</feature>
<dbReference type="PROSITE" id="PS50868">
    <property type="entry name" value="POST_SET"/>
    <property type="match status" value="1"/>
</dbReference>
<keyword evidence="7" id="KW-0539">Nucleus</keyword>
<feature type="compositionally biased region" description="Basic and acidic residues" evidence="8">
    <location>
        <begin position="643"/>
        <end position="654"/>
    </location>
</feature>
<gene>
    <name evidence="12" type="primary">Set2</name>
    <name evidence="12" type="ORF">Bhyg_00668</name>
</gene>
<evidence type="ECO:0000313" key="13">
    <source>
        <dbReference type="Proteomes" id="UP001151699"/>
    </source>
</evidence>
<feature type="compositionally biased region" description="Low complexity" evidence="8">
    <location>
        <begin position="518"/>
        <end position="539"/>
    </location>
</feature>
<evidence type="ECO:0000256" key="1">
    <source>
        <dbReference type="ARBA" id="ARBA00004123"/>
    </source>
</evidence>
<feature type="region of interest" description="Disordered" evidence="8">
    <location>
        <begin position="307"/>
        <end position="879"/>
    </location>
</feature>
<feature type="region of interest" description="Disordered" evidence="8">
    <location>
        <begin position="1"/>
        <end position="133"/>
    </location>
</feature>
<dbReference type="CDD" id="cd19172">
    <property type="entry name" value="SET_SETD2"/>
    <property type="match status" value="1"/>
</dbReference>
<dbReference type="InterPro" id="IPR042294">
    <property type="entry name" value="SETD2_animal"/>
</dbReference>
<dbReference type="Gene3D" id="2.170.270.10">
    <property type="entry name" value="SET domain"/>
    <property type="match status" value="1"/>
</dbReference>
<feature type="compositionally biased region" description="Pro residues" evidence="8">
    <location>
        <begin position="445"/>
        <end position="461"/>
    </location>
</feature>
<dbReference type="GO" id="GO:0032259">
    <property type="term" value="P:methylation"/>
    <property type="evidence" value="ECO:0007669"/>
    <property type="project" value="UniProtKB-KW"/>
</dbReference>
<dbReference type="InterPro" id="IPR003616">
    <property type="entry name" value="Post-SET_dom"/>
</dbReference>
<comment type="caution">
    <text evidence="12">The sequence shown here is derived from an EMBL/GenBank/DDBJ whole genome shotgun (WGS) entry which is preliminary data.</text>
</comment>
<sequence>MEELSPTQKATSSKKVTSTPVESSINQRPRRTIKHKFIKCNRDSPEKSADTSAEIDTKSEEVAGNVSIEPDDSSEKSIPPSTKPKAKLKKDQKTRSRRSNRQNQSNDASVDFDDSSLQMVEIIDDPSDDPNVSIQEIIETCALDAQEYRRMTMSSKEVCSESSKATSDESDSNGKTSTKRTKKACEKQISVGLIDCMKSKNMLKHLMEDESTVSDKRKMSSSPNQALEKDKVENRPPKEISPSIRTRRVTRLSSISPHLMLDAKIDSPKNSSLKNKMEAQQIAAQTTEASKPVEFRVKIEIEKCENSPLLEDSGKQTDSQTEKIMETKEKAEEESGTEDVKDLLDILGGENASENAGATTERNQDLVVSEMTADESSSTSISTETAEHSIAKLSAAEPADVELCFAEPDESSSAEPSPAEPSPDEPSSAEPSPAEPSPAESSPTEPSPAEPSPAEPSPAEPSPAESSPAESSPAEHSPAEPSPIGPTPAKNLSTDALHAEYLFAEPSPAGSSPPEPSPAETSTAELLPAEPLPAELLPAEPLPAEPSLAAPSPAEPSPAEPSPAEPSPTEPSPAEPSPTEPSPAEHSPAEHSPAEPAPAESSHTDPSPAEHVETSQETEGRLKNEEKTKDKVKAKKERKRKAERIGNRLKDDGAGKLSTVASKKEVTSSSEKKSRDSDQSKQILQAHVDEGAQKHESVGDVVKPEKIKKKKLSHSDKDKVSKSKRTSDSSRKSDGQSTHKVSSSKSLVKKNKEAKSTESKLKHTLAEQDQQMKKGHKRDNSSNRSEKEISTDQSKQIEQKTLNRSKSSSASQLFQSQNFQSSEKTRDSIGKSKVKSTTVKSKDPSSSKIPTDAVSTNRKNQQPTTSTNRTSGKSNRSGTDFILSECYLPKQVKHDDNLYSIEALKAAQAAQEEQVKADAEFARKAKEILAAKEEQAKAARAAARLARLEAEKAEKIAKAEADKAAKQAKAAAKASRQKHKETSNKSNDSPKIDSFGLFAGKNDSQEPQTSSPNVSTLRETSSQDCVSENVKNSPEFVQYQSLEHEISEIVTRSEEAALLADEEETNIRRSGRIKTITETKQRACGFGLVKDKDKFHNMYAGDISYSSMSDSQYMSDYNSSSNSNSMLDLSEIGKDMDVQPVAVKREKTAEELEAERLDVAEGLSLFKQIIDCEYRSERTISKETKKMTCDCFLTKSEIERGELGCGEDCLNRLIFIECGSRCAVGDRCTNKRFQKHQNSDCTIFKAGKKGFGMKAVSVIEAGEFIMEYVGEVLNTKQFDERRFKYSNDNIQHHYFMALRSDCVIDATTKGNISRFINHSCDPNAETQKWTVNGELRIGFFSTRTIQPDEEITFDYQFQRYGKEAQKCYCEAENCRGWIGEEPDS</sequence>
<dbReference type="GO" id="GO:0046975">
    <property type="term" value="F:histone H3K36 methyltransferase activity"/>
    <property type="evidence" value="ECO:0007669"/>
    <property type="project" value="InterPro"/>
</dbReference>
<feature type="compositionally biased region" description="Low complexity" evidence="8">
    <location>
        <begin position="805"/>
        <end position="822"/>
    </location>
</feature>
<evidence type="ECO:0000256" key="7">
    <source>
        <dbReference type="ARBA" id="ARBA00023242"/>
    </source>
</evidence>
<dbReference type="SMART" id="SM00508">
    <property type="entry name" value="PostSET"/>
    <property type="match status" value="1"/>
</dbReference>
<evidence type="ECO:0000256" key="3">
    <source>
        <dbReference type="ARBA" id="ARBA00022454"/>
    </source>
</evidence>
<feature type="domain" description="Post-SET" evidence="10">
    <location>
        <begin position="1363"/>
        <end position="1379"/>
    </location>
</feature>
<dbReference type="InterPro" id="IPR006560">
    <property type="entry name" value="AWS_dom"/>
</dbReference>
<evidence type="ECO:0000259" key="9">
    <source>
        <dbReference type="PROSITE" id="PS50280"/>
    </source>
</evidence>
<reference evidence="12" key="1">
    <citation type="submission" date="2022-07" db="EMBL/GenBank/DDBJ databases">
        <authorList>
            <person name="Trinca V."/>
            <person name="Uliana J.V.C."/>
            <person name="Torres T.T."/>
            <person name="Ward R.J."/>
            <person name="Monesi N."/>
        </authorList>
    </citation>
    <scope>NUCLEOTIDE SEQUENCE</scope>
    <source>
        <strain evidence="12">HSMRA1968</strain>
        <tissue evidence="12">Whole embryos</tissue>
    </source>
</reference>
<dbReference type="Pfam" id="PF17907">
    <property type="entry name" value="AWS"/>
    <property type="match status" value="1"/>
</dbReference>
<dbReference type="SMART" id="SM00317">
    <property type="entry name" value="SET"/>
    <property type="match status" value="1"/>
</dbReference>
<dbReference type="GO" id="GO:0005634">
    <property type="term" value="C:nucleus"/>
    <property type="evidence" value="ECO:0007669"/>
    <property type="project" value="UniProtKB-SubCell"/>
</dbReference>
<feature type="compositionally biased region" description="Polar residues" evidence="8">
    <location>
        <begin position="352"/>
        <end position="361"/>
    </location>
</feature>
<feature type="compositionally biased region" description="Polar residues" evidence="8">
    <location>
        <begin position="152"/>
        <end position="165"/>
    </location>
</feature>
<feature type="domain" description="SET" evidence="9">
    <location>
        <begin position="1239"/>
        <end position="1356"/>
    </location>
</feature>
<feature type="compositionally biased region" description="Basic and acidic residues" evidence="8">
    <location>
        <begin position="208"/>
        <end position="218"/>
    </location>
</feature>
<organism evidence="12 13">
    <name type="scientific">Pseudolycoriella hygida</name>
    <dbReference type="NCBI Taxonomy" id="35572"/>
    <lineage>
        <taxon>Eukaryota</taxon>
        <taxon>Metazoa</taxon>
        <taxon>Ecdysozoa</taxon>
        <taxon>Arthropoda</taxon>
        <taxon>Hexapoda</taxon>
        <taxon>Insecta</taxon>
        <taxon>Pterygota</taxon>
        <taxon>Neoptera</taxon>
        <taxon>Endopterygota</taxon>
        <taxon>Diptera</taxon>
        <taxon>Nematocera</taxon>
        <taxon>Sciaroidea</taxon>
        <taxon>Sciaridae</taxon>
        <taxon>Pseudolycoriella</taxon>
    </lineage>
</organism>
<dbReference type="GO" id="GO:0005694">
    <property type="term" value="C:chromosome"/>
    <property type="evidence" value="ECO:0007669"/>
    <property type="project" value="UniProtKB-SubCell"/>
</dbReference>
<feature type="compositionally biased region" description="Pro residues" evidence="8">
    <location>
        <begin position="553"/>
        <end position="581"/>
    </location>
</feature>
<feature type="compositionally biased region" description="Basic residues" evidence="8">
    <location>
        <begin position="632"/>
        <end position="642"/>
    </location>
</feature>
<feature type="compositionally biased region" description="Low complexity" evidence="8">
    <location>
        <begin position="462"/>
        <end position="476"/>
    </location>
</feature>
<dbReference type="SUPFAM" id="SSF82199">
    <property type="entry name" value="SET domain"/>
    <property type="match status" value="1"/>
</dbReference>
<evidence type="ECO:0000313" key="12">
    <source>
        <dbReference type="EMBL" id="KAJ6645462.1"/>
    </source>
</evidence>
<feature type="region of interest" description="Disordered" evidence="8">
    <location>
        <begin position="967"/>
        <end position="1029"/>
    </location>
</feature>
<dbReference type="InterPro" id="IPR046341">
    <property type="entry name" value="SET_dom_sf"/>
</dbReference>
<protein>
    <submittedName>
        <fullName evidence="12">Histone-lysine N-methyltransferase CG1716</fullName>
    </submittedName>
</protein>
<feature type="compositionally biased region" description="Basic residues" evidence="8">
    <location>
        <begin position="28"/>
        <end position="39"/>
    </location>
</feature>
<name>A0A9Q0N8U7_9DIPT</name>
<dbReference type="Pfam" id="PF00856">
    <property type="entry name" value="SET"/>
    <property type="match status" value="1"/>
</dbReference>
<dbReference type="PANTHER" id="PTHR46711">
    <property type="entry name" value="HISTONE-LYSINE N-METHYLTRANSFERASE SETD2"/>
    <property type="match status" value="1"/>
</dbReference>
<feature type="compositionally biased region" description="Low complexity" evidence="8">
    <location>
        <begin position="375"/>
        <end position="384"/>
    </location>
</feature>
<proteinExistence type="predicted"/>
<keyword evidence="5" id="KW-0808">Transferase</keyword>
<feature type="compositionally biased region" description="Basic and acidic residues" evidence="8">
    <location>
        <begin position="687"/>
        <end position="705"/>
    </location>
</feature>
<feature type="region of interest" description="Disordered" evidence="8">
    <location>
        <begin position="208"/>
        <end position="242"/>
    </location>
</feature>
<feature type="compositionally biased region" description="Basic and acidic residues" evidence="8">
    <location>
        <begin position="227"/>
        <end position="238"/>
    </location>
</feature>
<dbReference type="SMART" id="SM00570">
    <property type="entry name" value="AWS"/>
    <property type="match status" value="1"/>
</dbReference>
<keyword evidence="3" id="KW-0158">Chromosome</keyword>
<evidence type="ECO:0000256" key="8">
    <source>
        <dbReference type="SAM" id="MobiDB-lite"/>
    </source>
</evidence>
<feature type="compositionally biased region" description="Polar residues" evidence="8">
    <location>
        <begin position="853"/>
        <end position="878"/>
    </location>
</feature>
<feature type="region of interest" description="Disordered" evidence="8">
    <location>
        <begin position="151"/>
        <end position="184"/>
    </location>
</feature>
<dbReference type="InterPro" id="IPR044437">
    <property type="entry name" value="SETD2/Set2_SET"/>
</dbReference>
<feature type="compositionally biased region" description="Basic and acidic residues" evidence="8">
    <location>
        <begin position="312"/>
        <end position="344"/>
    </location>
</feature>
<evidence type="ECO:0000256" key="2">
    <source>
        <dbReference type="ARBA" id="ARBA00004286"/>
    </source>
</evidence>
<feature type="non-terminal residue" evidence="12">
    <location>
        <position position="1384"/>
    </location>
</feature>
<dbReference type="Proteomes" id="UP001151699">
    <property type="component" value="Chromosome A"/>
</dbReference>
<keyword evidence="13" id="KW-1185">Reference proteome</keyword>
<feature type="compositionally biased region" description="Basic and acidic residues" evidence="8">
    <location>
        <begin position="662"/>
        <end position="679"/>
    </location>
</feature>
<dbReference type="OrthoDB" id="308383at2759"/>